<dbReference type="PANTHER" id="PTHR31435:SF10">
    <property type="entry name" value="BSR4717 PROTEIN"/>
    <property type="match status" value="1"/>
</dbReference>
<feature type="domain" description="N-acetyltransferase" evidence="2">
    <location>
        <begin position="15"/>
        <end position="101"/>
    </location>
</feature>
<comment type="caution">
    <text evidence="3">The sequence shown here is derived from an EMBL/GenBank/DDBJ whole genome shotgun (WGS) entry which is preliminary data.</text>
</comment>
<keyword evidence="3" id="KW-0808">Transferase</keyword>
<dbReference type="OrthoDB" id="3813843at2"/>
<feature type="compositionally biased region" description="Basic and acidic residues" evidence="1">
    <location>
        <begin position="340"/>
        <end position="349"/>
    </location>
</feature>
<sequence length="349" mass="38568">MRTVVNDVQRELTVVENSELRRYELLVAGTTAGTLDFRVVGRRRVLGHTEIAADQRGRGLATTLIKAVLDDLLATGVRVTNYCPAVERFLQDHPQYVVVLDPSHPPIHPHSRSAADEKKQVDHSAPLQQLVHAQHSRLRELAARSQDPSMDGFERRRITDHFTAVAAQHAAAVADVLLSAARMLPGEDTGVLLDNLKQFEQALRVLKGRAYGDARFLNLSATETWREVERLLAEHESTETRIVSGLERLHGADGATDLARALAQRQWSSPTRPHPNSPHAGVAGRFAHQLWRIADSTWDELEGRGLPTEPAEHANRHSAFSHYLFGTPDDAGSPGGTDTPHIHQDPGKQ</sequence>
<feature type="region of interest" description="Disordered" evidence="1">
    <location>
        <begin position="322"/>
        <end position="349"/>
    </location>
</feature>
<dbReference type="InterPro" id="IPR031165">
    <property type="entry name" value="GNAT_YJDJ"/>
</dbReference>
<dbReference type="Pfam" id="PF14542">
    <property type="entry name" value="Acetyltransf_CG"/>
    <property type="match status" value="1"/>
</dbReference>
<dbReference type="PANTHER" id="PTHR31435">
    <property type="entry name" value="PROTEIN NATD1"/>
    <property type="match status" value="1"/>
</dbReference>
<dbReference type="InterPro" id="IPR016181">
    <property type="entry name" value="Acyl_CoA_acyltransferase"/>
</dbReference>
<evidence type="ECO:0000313" key="4">
    <source>
        <dbReference type="Proteomes" id="UP000292346"/>
    </source>
</evidence>
<dbReference type="SUPFAM" id="SSF55729">
    <property type="entry name" value="Acyl-CoA N-acyltransferases (Nat)"/>
    <property type="match status" value="1"/>
</dbReference>
<dbReference type="EMBL" id="SJJZ01000002">
    <property type="protein sequence ID" value="TCC08429.1"/>
    <property type="molecule type" value="Genomic_DNA"/>
</dbReference>
<feature type="region of interest" description="Disordered" evidence="1">
    <location>
        <begin position="104"/>
        <end position="124"/>
    </location>
</feature>
<dbReference type="AlphaFoldDB" id="A0A4R0HKZ5"/>
<evidence type="ECO:0000256" key="1">
    <source>
        <dbReference type="SAM" id="MobiDB-lite"/>
    </source>
</evidence>
<dbReference type="Proteomes" id="UP000292346">
    <property type="component" value="Unassembled WGS sequence"/>
</dbReference>
<organism evidence="3 4">
    <name type="scientific">Kribbella soli</name>
    <dbReference type="NCBI Taxonomy" id="1124743"/>
    <lineage>
        <taxon>Bacteria</taxon>
        <taxon>Bacillati</taxon>
        <taxon>Actinomycetota</taxon>
        <taxon>Actinomycetes</taxon>
        <taxon>Propionibacteriales</taxon>
        <taxon>Kribbellaceae</taxon>
        <taxon>Kribbella</taxon>
    </lineage>
</organism>
<proteinExistence type="predicted"/>
<name>A0A4R0HKZ5_9ACTN</name>
<protein>
    <submittedName>
        <fullName evidence="3">N-acetyltransferase</fullName>
    </submittedName>
</protein>
<keyword evidence="4" id="KW-1185">Reference proteome</keyword>
<dbReference type="PROSITE" id="PS51729">
    <property type="entry name" value="GNAT_YJDJ"/>
    <property type="match status" value="1"/>
</dbReference>
<feature type="compositionally biased region" description="Basic and acidic residues" evidence="1">
    <location>
        <begin position="113"/>
        <end position="122"/>
    </location>
</feature>
<gene>
    <name evidence="3" type="ORF">E0H45_21340</name>
</gene>
<reference evidence="3 4" key="1">
    <citation type="submission" date="2019-02" db="EMBL/GenBank/DDBJ databases">
        <title>Kribbella capetownensis sp. nov. and Kribbella speibonae sp. nov., isolated from soil.</title>
        <authorList>
            <person name="Curtis S.M."/>
            <person name="Norton I."/>
            <person name="Everest G.J."/>
            <person name="Meyers P.R."/>
        </authorList>
    </citation>
    <scope>NUCLEOTIDE SEQUENCE [LARGE SCALE GENOMIC DNA]</scope>
    <source>
        <strain evidence="3 4">KCTC 29219</strain>
    </source>
</reference>
<dbReference type="Gene3D" id="3.40.630.30">
    <property type="match status" value="1"/>
</dbReference>
<accession>A0A4R0HKZ5</accession>
<dbReference type="InterPro" id="IPR045057">
    <property type="entry name" value="Gcn5-rel_NAT"/>
</dbReference>
<dbReference type="RefSeq" id="WP_131339852.1">
    <property type="nucleotide sequence ID" value="NZ_SJJZ01000002.1"/>
</dbReference>
<dbReference type="GO" id="GO:0016740">
    <property type="term" value="F:transferase activity"/>
    <property type="evidence" value="ECO:0007669"/>
    <property type="project" value="UniProtKB-KW"/>
</dbReference>
<evidence type="ECO:0000259" key="2">
    <source>
        <dbReference type="PROSITE" id="PS51729"/>
    </source>
</evidence>
<evidence type="ECO:0000313" key="3">
    <source>
        <dbReference type="EMBL" id="TCC08429.1"/>
    </source>
</evidence>